<feature type="transmembrane region" description="Helical" evidence="9">
    <location>
        <begin position="327"/>
        <end position="344"/>
    </location>
</feature>
<comment type="similarity">
    <text evidence="2">Belongs to the binding-protein-dependent transport system permease family. HisMQ subfamily.</text>
</comment>
<feature type="transmembrane region" description="Helical" evidence="9">
    <location>
        <begin position="165"/>
        <end position="194"/>
    </location>
</feature>
<keyword evidence="6" id="KW-0029">Amino-acid transport</keyword>
<feature type="transmembrane region" description="Helical" evidence="9">
    <location>
        <begin position="265"/>
        <end position="284"/>
    </location>
</feature>
<evidence type="ECO:0000256" key="2">
    <source>
        <dbReference type="ARBA" id="ARBA00010072"/>
    </source>
</evidence>
<dbReference type="PROSITE" id="PS50928">
    <property type="entry name" value="ABC_TM1"/>
    <property type="match status" value="1"/>
</dbReference>
<evidence type="ECO:0000256" key="9">
    <source>
        <dbReference type="SAM" id="Phobius"/>
    </source>
</evidence>
<organism evidence="11">
    <name type="scientific">marine metagenome</name>
    <dbReference type="NCBI Taxonomy" id="408172"/>
    <lineage>
        <taxon>unclassified sequences</taxon>
        <taxon>metagenomes</taxon>
        <taxon>ecological metagenomes</taxon>
    </lineage>
</organism>
<keyword evidence="5 9" id="KW-0812">Transmembrane</keyword>
<dbReference type="GO" id="GO:0022857">
    <property type="term" value="F:transmembrane transporter activity"/>
    <property type="evidence" value="ECO:0007669"/>
    <property type="project" value="InterPro"/>
</dbReference>
<feature type="transmembrane region" description="Helical" evidence="9">
    <location>
        <begin position="537"/>
        <end position="562"/>
    </location>
</feature>
<dbReference type="InterPro" id="IPR000515">
    <property type="entry name" value="MetI-like"/>
</dbReference>
<dbReference type="PANTHER" id="PTHR30614:SF37">
    <property type="entry name" value="AMINO-ACID ABC TRANSPORTER PERMEASE PROTEIN YHDX-RELATED"/>
    <property type="match status" value="1"/>
</dbReference>
<keyword evidence="7 9" id="KW-1133">Transmembrane helix</keyword>
<dbReference type="InterPro" id="IPR035906">
    <property type="entry name" value="MetI-like_sf"/>
</dbReference>
<evidence type="ECO:0000259" key="10">
    <source>
        <dbReference type="PROSITE" id="PS50928"/>
    </source>
</evidence>
<dbReference type="CDD" id="cd06261">
    <property type="entry name" value="TM_PBP2"/>
    <property type="match status" value="2"/>
</dbReference>
<reference evidence="11" key="1">
    <citation type="submission" date="2018-05" db="EMBL/GenBank/DDBJ databases">
        <authorList>
            <person name="Lanie J.A."/>
            <person name="Ng W.-L."/>
            <person name="Kazmierczak K.M."/>
            <person name="Andrzejewski T.M."/>
            <person name="Davidsen T.M."/>
            <person name="Wayne K.J."/>
            <person name="Tettelin H."/>
            <person name="Glass J.I."/>
            <person name="Rusch D."/>
            <person name="Podicherti R."/>
            <person name="Tsui H.-C.T."/>
            <person name="Winkler M.E."/>
        </authorList>
    </citation>
    <scope>NUCLEOTIDE SEQUENCE</scope>
</reference>
<keyword evidence="8 9" id="KW-0472">Membrane</keyword>
<feature type="transmembrane region" description="Helical" evidence="9">
    <location>
        <begin position="66"/>
        <end position="87"/>
    </location>
</feature>
<dbReference type="InterPro" id="IPR010065">
    <property type="entry name" value="AA_ABC_transptr_permease_3TM"/>
</dbReference>
<feature type="transmembrane region" description="Helical" evidence="9">
    <location>
        <begin position="21"/>
        <end position="46"/>
    </location>
</feature>
<evidence type="ECO:0000256" key="3">
    <source>
        <dbReference type="ARBA" id="ARBA00022448"/>
    </source>
</evidence>
<evidence type="ECO:0000256" key="8">
    <source>
        <dbReference type="ARBA" id="ARBA00023136"/>
    </source>
</evidence>
<name>A0A381UUH2_9ZZZZ</name>
<dbReference type="AlphaFoldDB" id="A0A381UUH2"/>
<evidence type="ECO:0000256" key="7">
    <source>
        <dbReference type="ARBA" id="ARBA00022989"/>
    </source>
</evidence>
<gene>
    <name evidence="11" type="ORF">METZ01_LOCUS84132</name>
</gene>
<accession>A0A381UUH2</accession>
<evidence type="ECO:0000256" key="1">
    <source>
        <dbReference type="ARBA" id="ARBA00004651"/>
    </source>
</evidence>
<feature type="transmembrane region" description="Helical" evidence="9">
    <location>
        <begin position="393"/>
        <end position="411"/>
    </location>
</feature>
<evidence type="ECO:0000313" key="11">
    <source>
        <dbReference type="EMBL" id="SVA31278.1"/>
    </source>
</evidence>
<dbReference type="GO" id="GO:0043190">
    <property type="term" value="C:ATP-binding cassette (ABC) transporter complex"/>
    <property type="evidence" value="ECO:0007669"/>
    <property type="project" value="InterPro"/>
</dbReference>
<evidence type="ECO:0000256" key="5">
    <source>
        <dbReference type="ARBA" id="ARBA00022692"/>
    </source>
</evidence>
<evidence type="ECO:0000256" key="6">
    <source>
        <dbReference type="ARBA" id="ARBA00022970"/>
    </source>
</evidence>
<keyword evidence="3" id="KW-0813">Transport</keyword>
<feature type="transmembrane region" description="Helical" evidence="9">
    <location>
        <begin position="440"/>
        <end position="459"/>
    </location>
</feature>
<dbReference type="Pfam" id="PF00528">
    <property type="entry name" value="BPD_transp_1"/>
    <property type="match status" value="1"/>
</dbReference>
<feature type="transmembrane region" description="Helical" evidence="9">
    <location>
        <begin position="350"/>
        <end position="372"/>
    </location>
</feature>
<feature type="transmembrane region" description="Helical" evidence="9">
    <location>
        <begin position="107"/>
        <end position="127"/>
    </location>
</feature>
<feature type="transmembrane region" description="Helical" evidence="9">
    <location>
        <begin position="215"/>
        <end position="236"/>
    </location>
</feature>
<feature type="transmembrane region" description="Helical" evidence="9">
    <location>
        <begin position="513"/>
        <end position="531"/>
    </location>
</feature>
<protein>
    <recommendedName>
        <fullName evidence="10">ABC transmembrane type-1 domain-containing protein</fullName>
    </recommendedName>
</protein>
<proteinExistence type="inferred from homology"/>
<dbReference type="NCBIfam" id="TIGR01726">
    <property type="entry name" value="HEQRo_perm_3TM"/>
    <property type="match status" value="1"/>
</dbReference>
<dbReference type="Gene3D" id="1.10.3720.10">
    <property type="entry name" value="MetI-like"/>
    <property type="match status" value="2"/>
</dbReference>
<feature type="domain" description="ABC transmembrane type-1" evidence="10">
    <location>
        <begin position="170"/>
        <end position="559"/>
    </location>
</feature>
<dbReference type="GO" id="GO:0006865">
    <property type="term" value="P:amino acid transport"/>
    <property type="evidence" value="ECO:0007669"/>
    <property type="project" value="UniProtKB-KW"/>
</dbReference>
<dbReference type="InterPro" id="IPR043429">
    <property type="entry name" value="ArtM/GltK/GlnP/TcyL/YhdX-like"/>
</dbReference>
<evidence type="ECO:0000256" key="4">
    <source>
        <dbReference type="ARBA" id="ARBA00022475"/>
    </source>
</evidence>
<sequence>MAPALQLPSLQDLRSEESRGTLIAGLFAGLLAFVFGQQVITLLGPGSKFSPSLLSTHGIGFGIPEIVAFPLSVVLALSMALFIFMRLSELNKGHFNPSETGKRMQKLMVIAALPFVFYSIFQLVFLIETDKSWYFGTEFLWERVGFDIRNPWPYESDLASSRAKYFIIGIISAVRVVLVSIVLCTILGIFAGVMRLSRNKVVSSLATAYVEFFRNLPLIVQLFFWYTGVLLALPMLDERVILAGGWIQLSSKGTMLPGIDVQNMTLLYLVITIPMAVRIAMRFLTRSEPRKDPLGAIEESETGGQLNSLLAIIKRPLSFAGWRSEGLLADLLALACTLLFVYLIDGFWTYGPIMFILGLLAFLYSVYITFNLNNIGLNDFKIDETTEGVRKRSRIWIATLLVTLFILNQAITPAQPEIIKPTSGWASWYYSQGMEISHQFMALMIGLTIYTSVQVAEIVRGSIQSLPRGQVEAAISQGLSPLQRLRLVILPQALRSMIPAMTNQYLNCWKNSSLALVVGYSDFFAVSITFVNNTGQAVPIFLMILVTYQSGSLLISAIMNTINAQVTKVKI</sequence>
<dbReference type="PANTHER" id="PTHR30614">
    <property type="entry name" value="MEMBRANE COMPONENT OF AMINO ACID ABC TRANSPORTER"/>
    <property type="match status" value="1"/>
</dbReference>
<dbReference type="EMBL" id="UINC01007075">
    <property type="protein sequence ID" value="SVA31278.1"/>
    <property type="molecule type" value="Genomic_DNA"/>
</dbReference>
<keyword evidence="4" id="KW-1003">Cell membrane</keyword>
<dbReference type="SUPFAM" id="SSF161098">
    <property type="entry name" value="MetI-like"/>
    <property type="match status" value="2"/>
</dbReference>
<comment type="subcellular location">
    <subcellularLocation>
        <location evidence="1">Cell membrane</location>
        <topology evidence="1">Multi-pass membrane protein</topology>
    </subcellularLocation>
</comment>